<dbReference type="Proteomes" id="UP000887580">
    <property type="component" value="Unplaced"/>
</dbReference>
<proteinExistence type="predicted"/>
<sequence>MSPPTLQSILTKWLPEVRAVAPDTPGKNFAIFWERTVLYRIGHLPVECVMSPPTLQSILTKWLPEVRAVAPDTPVILVGTQSDLRHNLTQVLESKRRGINPIDSKQARKLADQYNIDFIECSALTQQNLKEVFDKAILHTLSKNSTSNNCKTQKQQRIIPSSINNNNNNSSEKQQRTPTSFKESFRKLVTMTRKLI</sequence>
<dbReference type="WBParaSite" id="PS1159_v2.g11388.t1">
    <property type="protein sequence ID" value="PS1159_v2.g11388.t1"/>
    <property type="gene ID" value="PS1159_v2.g11388"/>
</dbReference>
<organism evidence="1 2">
    <name type="scientific">Panagrolaimus sp. PS1159</name>
    <dbReference type="NCBI Taxonomy" id="55785"/>
    <lineage>
        <taxon>Eukaryota</taxon>
        <taxon>Metazoa</taxon>
        <taxon>Ecdysozoa</taxon>
        <taxon>Nematoda</taxon>
        <taxon>Chromadorea</taxon>
        <taxon>Rhabditida</taxon>
        <taxon>Tylenchina</taxon>
        <taxon>Panagrolaimomorpha</taxon>
        <taxon>Panagrolaimoidea</taxon>
        <taxon>Panagrolaimidae</taxon>
        <taxon>Panagrolaimus</taxon>
    </lineage>
</organism>
<reference evidence="2" key="1">
    <citation type="submission" date="2022-11" db="UniProtKB">
        <authorList>
            <consortium name="WormBaseParasite"/>
        </authorList>
    </citation>
    <scope>IDENTIFICATION</scope>
</reference>
<evidence type="ECO:0000313" key="1">
    <source>
        <dbReference type="Proteomes" id="UP000887580"/>
    </source>
</evidence>
<protein>
    <submittedName>
        <fullName evidence="2">Uncharacterized protein</fullName>
    </submittedName>
</protein>
<accession>A0AC35EWH1</accession>
<evidence type="ECO:0000313" key="2">
    <source>
        <dbReference type="WBParaSite" id="PS1159_v2.g11388.t1"/>
    </source>
</evidence>
<name>A0AC35EWH1_9BILA</name>